<accession>A0A6N2TXV6</accession>
<dbReference type="Gene3D" id="1.10.575.10">
    <property type="entry name" value="P1 Nuclease"/>
    <property type="match status" value="1"/>
</dbReference>
<dbReference type="InterPro" id="IPR008947">
    <property type="entry name" value="PLipase_C/P1_nuclease_dom_sf"/>
</dbReference>
<dbReference type="GO" id="GO:0016788">
    <property type="term" value="F:hydrolase activity, acting on ester bonds"/>
    <property type="evidence" value="ECO:0007669"/>
    <property type="project" value="InterPro"/>
</dbReference>
<reference evidence="2" key="1">
    <citation type="submission" date="2019-11" db="EMBL/GenBank/DDBJ databases">
        <authorList>
            <person name="Feng L."/>
        </authorList>
    </citation>
    <scope>NUCLEOTIDE SEQUENCE</scope>
    <source>
        <strain evidence="2">BgluceraseaLFYP119</strain>
    </source>
</reference>
<dbReference type="EMBL" id="CACRST010000017">
    <property type="protein sequence ID" value="VYT10680.1"/>
    <property type="molecule type" value="Genomic_DNA"/>
</dbReference>
<feature type="domain" description="Phospholipase C/D" evidence="1">
    <location>
        <begin position="5"/>
        <end position="159"/>
    </location>
</feature>
<sequence length="192" mass="22665">MRKKSHILLARYLADQMTASESLQSHRKAFCLGSILPDIKPSFITKRHEFYGTFHEVQEKLKVLVEDGTDRYKERVFWRRMGEIFHYIADYFTFPHNRTFTGTLVEHNSYEKELKNQLKSYIRNGDADQYAGYAIRFTSFGQLTEYIQDKHAVYLKKERNISDDIRYILNVCFQVFQGVCSLCMESFPALSV</sequence>
<protein>
    <recommendedName>
        <fullName evidence="1">Phospholipase C/D domain-containing protein</fullName>
    </recommendedName>
</protein>
<dbReference type="Pfam" id="PF00882">
    <property type="entry name" value="Zn_dep_PLPC"/>
    <property type="match status" value="1"/>
</dbReference>
<dbReference type="AlphaFoldDB" id="A0A6N2TXV6"/>
<dbReference type="RefSeq" id="WP_156354166.1">
    <property type="nucleotide sequence ID" value="NZ_CACRST010000017.1"/>
</dbReference>
<proteinExistence type="predicted"/>
<evidence type="ECO:0000313" key="2">
    <source>
        <dbReference type="EMBL" id="VYT10680.1"/>
    </source>
</evidence>
<evidence type="ECO:0000259" key="1">
    <source>
        <dbReference type="Pfam" id="PF00882"/>
    </source>
</evidence>
<organism evidence="2">
    <name type="scientific">Blautia glucerasea</name>
    <dbReference type="NCBI Taxonomy" id="536633"/>
    <lineage>
        <taxon>Bacteria</taxon>
        <taxon>Bacillati</taxon>
        <taxon>Bacillota</taxon>
        <taxon>Clostridia</taxon>
        <taxon>Lachnospirales</taxon>
        <taxon>Lachnospiraceae</taxon>
        <taxon>Blautia</taxon>
    </lineage>
</organism>
<name>A0A6N2TXV6_9FIRM</name>
<dbReference type="InterPro" id="IPR029002">
    <property type="entry name" value="PLPC/GPLD1"/>
</dbReference>
<gene>
    <name evidence="2" type="ORF">BGLFYP119_01825</name>
</gene>